<proteinExistence type="predicted"/>
<feature type="signal peptide" evidence="1">
    <location>
        <begin position="1"/>
        <end position="18"/>
    </location>
</feature>
<reference evidence="3" key="1">
    <citation type="submission" date="2023-03" db="EMBL/GenBank/DDBJ databases">
        <authorList>
            <person name="Steffen K."/>
            <person name="Cardenas P."/>
        </authorList>
    </citation>
    <scope>NUCLEOTIDE SEQUENCE</scope>
</reference>
<sequence length="1882" mass="204412">MALAVFIATLLLCSTVLGQEACRDGEFYTNANMGCQSCSAACEDRWGDSYCTGPDSEDCVSRCGVYEENGPPVPVLSGAGLYVEDGDHNEIFLMSEAEITLVTRDTTDFQQVLLNATYLYPGVQQSYSNGTLKLVGSASVGEYTMMFRSIRFSVDHSHGEEELDLQDRRIMFEISDGRQWSAPAFATITIVPINDNTPDIILVPRGEAFEEGSTSSVELLEDMVLMDLDQQQNITEAKIEISGRCDSLSENITVNIPHGSGIVQNSTGPCIVLTGSGTLETYRQILLSARYHDGAEEPDSSDRVVVFTVSDGVFDVVANISLRITTVDDNPTILIVNGSGNYAYTEGGSPTVLAGLSLVDEDSGNSFVVVNSVTVQIVNGSENEFLQVSSNAVPSFTVVGGGQELILQGPAPLQDFQLLLQTTPPTYSQEPSTEPPCPLQRAISVSVNSTGGHGAQYLDTLLAVVVTPLDSNPPVVTASSLQLTYTENTMLYVLEGVALNDSDQNCQNPLIIGARVEITTEASDNAEEILDIGYSDISWVSGNCGNPDASTELQWSTCTSAGGQSILMISGAAPISVYEALLSSVRYSISAIEPDKERPERQLEVTVWDPGYNPGNNLTLHISVISVNDEHPRLDNTVPTVTYREGGGPVNLLSSTATLYDDDNCPEHQLVSEIRLRVASFVPSEDTLLDGEGREIAFGLNGSFEFGSGVGSGFTSGFGDWETEPLQPHHVTLTCDQSSYPDCYNNLLRSLQYNNTADEPSSTNHTITIEVEDMGGLVLEVQVEIVIEFVNDNDPELLLDGSNYLRDYQVDFFEGQDHLGGADPVSLSDNLLIVDNDADPQFLSSATINIQDSQNEDILILPEAVIDSSALNISLMDTQITATGIALVEHYVDLLSNVMFVNNADEPGRTNRTIVIELVDDRDFLVSATVFVTIIPTNDPAIFNFNRSVVIFDEMSGMPVNLIGPNDTLIDPDGNFLAWVTVEIGPSIDDMDVLSVDLGTSDLASTNSDNNMVLTITGNDDFSVYNTVLRSLMFDNQGPGLSLRNRSIYIVTFDGETESPPTLITVTIDAFDDSPVCYFNYMATTSVAVEFLEESAPILIASGFRLRDYDSPDTLITDLRVTLTLREAIDGDSEGIMAEVTGGVIMTEEQTTEENTREYTLSNGSSLSQYEQVLRTLSYFNTETEPRDSVNRQLSISVSDPGFQPCSVDISILNIPDPPVIHLPENYTVAYAEDSIGIFPLNTSDFSVSDDDSVFLFQATLTAGSAMGVSDQFLATGNDMLRVDGSGSNQLTTTAIGSQQFFTLRDVFVDFLKTVMYVTDDQTGSSEHSISLVVQEFPLESMPPSLPGLIRVVVLPVNDRPVLLSTQRFEHNLTDYLPQSANEGFTPSFIIDNTNVLDIDSVTPAFVGVAITAVTDNGRGSWMVWDEGTWVPLFFVSDCSPQLVSPDERIRFVPSANHSKTATQASIVYRAWDGTSLIECDGDIPVFSNQSAVSAESETFTYHIEYLNRAPVITLDQYTLPNTLEDSPSDAVVVGTITETVASDSDDMHLGLAVTSADSSNGVWEYQSMGMWVEFPTWLSPQSLLLLANDKQIRFVANSDFFGTAYFNALAWDMSGNINNAAASDRYTGAFSTNTTTIFIDVDSINDPPVVEVGVPVVEYTEGGPSIQIFRDLSISDVDSEELEWTEVVLDCPMCSHFDEGSGDIGSGMSLDSSSTDKILTRHAPPNFLPSVVYSDSMRTVLRVQSVVGGSPAEFVVYLESLHFASTSREPSNAPRTVGLRVSDSLNTSNIASVNISIVLINDEPPMLTLPYPRITWTEDSGNLQIFTSPVTITDPDNRYSLLDNATLELRNYDPNFESLSLNCSQFGLLCSYNDGVVDSAE</sequence>
<protein>
    <recommendedName>
        <fullName evidence="2">TNFR-Cys domain-containing protein</fullName>
    </recommendedName>
</protein>
<comment type="caution">
    <text evidence="3">The sequence shown here is derived from an EMBL/GenBank/DDBJ whole genome shotgun (WGS) entry which is preliminary data.</text>
</comment>
<organism evidence="3 4">
    <name type="scientific">Geodia barretti</name>
    <name type="common">Barrett's horny sponge</name>
    <dbReference type="NCBI Taxonomy" id="519541"/>
    <lineage>
        <taxon>Eukaryota</taxon>
        <taxon>Metazoa</taxon>
        <taxon>Porifera</taxon>
        <taxon>Demospongiae</taxon>
        <taxon>Heteroscleromorpha</taxon>
        <taxon>Tetractinellida</taxon>
        <taxon>Astrophorina</taxon>
        <taxon>Geodiidae</taxon>
        <taxon>Geodia</taxon>
    </lineage>
</organism>
<evidence type="ECO:0000313" key="4">
    <source>
        <dbReference type="Proteomes" id="UP001174909"/>
    </source>
</evidence>
<name>A0AA35TPX7_GEOBA</name>
<dbReference type="Proteomes" id="UP001174909">
    <property type="component" value="Unassembled WGS sequence"/>
</dbReference>
<evidence type="ECO:0000313" key="3">
    <source>
        <dbReference type="EMBL" id="CAI8050931.1"/>
    </source>
</evidence>
<feature type="chain" id="PRO_5041403580" description="TNFR-Cys domain-containing protein" evidence="1">
    <location>
        <begin position="19"/>
        <end position="1882"/>
    </location>
</feature>
<feature type="domain" description="TNFR-Cys" evidence="2">
    <location>
        <begin position="22"/>
        <end position="59"/>
    </location>
</feature>
<keyword evidence="1" id="KW-0732">Signal</keyword>
<evidence type="ECO:0000256" key="1">
    <source>
        <dbReference type="SAM" id="SignalP"/>
    </source>
</evidence>
<dbReference type="EMBL" id="CASHTH010003887">
    <property type="protein sequence ID" value="CAI8050931.1"/>
    <property type="molecule type" value="Genomic_DNA"/>
</dbReference>
<keyword evidence="4" id="KW-1185">Reference proteome</keyword>
<dbReference type="PANTHER" id="PTHR14139">
    <property type="entry name" value="CALSYNTENIN"/>
    <property type="match status" value="1"/>
</dbReference>
<accession>A0AA35TPX7</accession>
<gene>
    <name evidence="3" type="ORF">GBAR_LOCUS27939</name>
</gene>
<dbReference type="InterPro" id="IPR001368">
    <property type="entry name" value="TNFR/NGFR_Cys_rich_reg"/>
</dbReference>
<evidence type="ECO:0000259" key="2">
    <source>
        <dbReference type="PROSITE" id="PS00652"/>
    </source>
</evidence>
<dbReference type="PANTHER" id="PTHR14139:SF2">
    <property type="entry name" value="CALSYNTENIN-1"/>
    <property type="match status" value="1"/>
</dbReference>
<dbReference type="PROSITE" id="PS00652">
    <property type="entry name" value="TNFR_NGFR_1"/>
    <property type="match status" value="1"/>
</dbReference>